<dbReference type="Pfam" id="PF13424">
    <property type="entry name" value="TPR_12"/>
    <property type="match status" value="1"/>
</dbReference>
<dbReference type="EMBL" id="SMLW01000524">
    <property type="protein sequence ID" value="MTI25563.1"/>
    <property type="molecule type" value="Genomic_DNA"/>
</dbReference>
<dbReference type="PANTHER" id="PTHR45641:SF19">
    <property type="entry name" value="NEPHROCYSTIN-3"/>
    <property type="match status" value="1"/>
</dbReference>
<dbReference type="RefSeq" id="WP_155171793.1">
    <property type="nucleotide sequence ID" value="NZ_BAAAFL010000012.1"/>
</dbReference>
<dbReference type="Proteomes" id="UP000798808">
    <property type="component" value="Unassembled WGS sequence"/>
</dbReference>
<dbReference type="PROSITE" id="PS50005">
    <property type="entry name" value="TPR"/>
    <property type="match status" value="4"/>
</dbReference>
<keyword evidence="6" id="KW-1185">Reference proteome</keyword>
<accession>A0ABW9RQJ1</accession>
<dbReference type="SMART" id="SM00028">
    <property type="entry name" value="TPR"/>
    <property type="match status" value="4"/>
</dbReference>
<feature type="repeat" description="TPR" evidence="3">
    <location>
        <begin position="30"/>
        <end position="63"/>
    </location>
</feature>
<evidence type="ECO:0000256" key="2">
    <source>
        <dbReference type="ARBA" id="ARBA00022803"/>
    </source>
</evidence>
<keyword evidence="1" id="KW-0677">Repeat</keyword>
<organism evidence="5 6">
    <name type="scientific">Fulvivirga kasyanovii</name>
    <dbReference type="NCBI Taxonomy" id="396812"/>
    <lineage>
        <taxon>Bacteria</taxon>
        <taxon>Pseudomonadati</taxon>
        <taxon>Bacteroidota</taxon>
        <taxon>Cytophagia</taxon>
        <taxon>Cytophagales</taxon>
        <taxon>Fulvivirgaceae</taxon>
        <taxon>Fulvivirga</taxon>
    </lineage>
</organism>
<name>A0ABW9RQJ1_9BACT</name>
<protein>
    <submittedName>
        <fullName evidence="5">Tetratricopeptide repeat protein</fullName>
    </submittedName>
</protein>
<gene>
    <name evidence="5" type="ORF">E1163_11465</name>
</gene>
<evidence type="ECO:0000256" key="3">
    <source>
        <dbReference type="PROSITE-ProRule" id="PRU00339"/>
    </source>
</evidence>
<keyword evidence="2 3" id="KW-0802">TPR repeat</keyword>
<dbReference type="InterPro" id="IPR011990">
    <property type="entry name" value="TPR-like_helical_dom_sf"/>
</dbReference>
<sequence length="386" mass="44657">MEKKQYGDAISLSFQSASMFKKLKKNMETADNLYNIGHMYSAGHEWDNSLFYYKEALKLYEKEENATYLPYTQIGIGRCYAKKAEYDTAEMYYQSALKLLIDRGNYFMLSWCYNSLGALCFEKGEYERARSYYKKSISIEGFQSDDRQISIAYNNIGEAYLEEGQWDAAELWLLEAFELKEKIGDPEFKLSTGVLLAKLKKAKGQYKEALSSLQSDLRGVPTQVYNEVLVTALNLINDIYKLTDIEHRKNNVDYLIEVSELKSGQIAILVALKQKLEDLNNKYVIELSVEQYNARVELDKAMGKVSMAWLNFAIAVVVLGIIALILTMKYRRALAAYLVKAKALDEKDCILNEKDRMLDEKTRMLNNLEHILKEGKRYIESRKDRY</sequence>
<evidence type="ECO:0000313" key="5">
    <source>
        <dbReference type="EMBL" id="MTI25563.1"/>
    </source>
</evidence>
<feature type="repeat" description="TPR" evidence="3">
    <location>
        <begin position="110"/>
        <end position="143"/>
    </location>
</feature>
<feature type="transmembrane region" description="Helical" evidence="4">
    <location>
        <begin position="307"/>
        <end position="326"/>
    </location>
</feature>
<dbReference type="SUPFAM" id="SSF48452">
    <property type="entry name" value="TPR-like"/>
    <property type="match status" value="1"/>
</dbReference>
<feature type="repeat" description="TPR" evidence="3">
    <location>
        <begin position="70"/>
        <end position="103"/>
    </location>
</feature>
<proteinExistence type="predicted"/>
<keyword evidence="4" id="KW-0812">Transmembrane</keyword>
<evidence type="ECO:0000313" key="6">
    <source>
        <dbReference type="Proteomes" id="UP000798808"/>
    </source>
</evidence>
<keyword evidence="4" id="KW-0472">Membrane</keyword>
<dbReference type="Pfam" id="PF13374">
    <property type="entry name" value="TPR_10"/>
    <property type="match status" value="1"/>
</dbReference>
<dbReference type="PANTHER" id="PTHR45641">
    <property type="entry name" value="TETRATRICOPEPTIDE REPEAT PROTEIN (AFU_ORTHOLOGUE AFUA_6G03870)"/>
    <property type="match status" value="1"/>
</dbReference>
<dbReference type="Gene3D" id="1.25.40.10">
    <property type="entry name" value="Tetratricopeptide repeat domain"/>
    <property type="match status" value="2"/>
</dbReference>
<feature type="repeat" description="TPR" evidence="3">
    <location>
        <begin position="150"/>
        <end position="183"/>
    </location>
</feature>
<evidence type="ECO:0000256" key="4">
    <source>
        <dbReference type="SAM" id="Phobius"/>
    </source>
</evidence>
<evidence type="ECO:0000256" key="1">
    <source>
        <dbReference type="ARBA" id="ARBA00022737"/>
    </source>
</evidence>
<dbReference type="InterPro" id="IPR019734">
    <property type="entry name" value="TPR_rpt"/>
</dbReference>
<comment type="caution">
    <text evidence="5">The sequence shown here is derived from an EMBL/GenBank/DDBJ whole genome shotgun (WGS) entry which is preliminary data.</text>
</comment>
<reference evidence="5 6" key="1">
    <citation type="submission" date="2019-02" db="EMBL/GenBank/DDBJ databases">
        <authorList>
            <person name="Goldberg S.R."/>
            <person name="Haltli B.A."/>
            <person name="Correa H."/>
            <person name="Russell K.G."/>
        </authorList>
    </citation>
    <scope>NUCLEOTIDE SEQUENCE [LARGE SCALE GENOMIC DNA]</scope>
    <source>
        <strain evidence="5 6">JCM 16186</strain>
    </source>
</reference>
<keyword evidence="4" id="KW-1133">Transmembrane helix</keyword>